<organism evidence="2 3">
    <name type="scientific">Suricata suricatta</name>
    <name type="common">Meerkat</name>
    <dbReference type="NCBI Taxonomy" id="37032"/>
    <lineage>
        <taxon>Eukaryota</taxon>
        <taxon>Metazoa</taxon>
        <taxon>Chordata</taxon>
        <taxon>Craniata</taxon>
        <taxon>Vertebrata</taxon>
        <taxon>Euteleostomi</taxon>
        <taxon>Mammalia</taxon>
        <taxon>Eutheria</taxon>
        <taxon>Laurasiatheria</taxon>
        <taxon>Carnivora</taxon>
        <taxon>Feliformia</taxon>
        <taxon>Herpestidae</taxon>
        <taxon>Suricata</taxon>
    </lineage>
</organism>
<keyword evidence="3" id="KW-1185">Reference proteome</keyword>
<reference evidence="2" key="3">
    <citation type="submission" date="2025-09" db="UniProtKB">
        <authorList>
            <consortium name="Ensembl"/>
        </authorList>
    </citation>
    <scope>IDENTIFICATION</scope>
</reference>
<reference evidence="2 3" key="1">
    <citation type="submission" date="2019-05" db="EMBL/GenBank/DDBJ databases">
        <title>A Chromosome-scale Meerkat (S. suricatta) Genome Assembly.</title>
        <authorList>
            <person name="Dudchenko O."/>
            <person name="Lieberman Aiden E."/>
            <person name="Tung J."/>
            <person name="Barreiro L.B."/>
            <person name="Clutton-Brock T.H."/>
        </authorList>
    </citation>
    <scope>NUCLEOTIDE SEQUENCE [LARGE SCALE GENOMIC DNA]</scope>
</reference>
<evidence type="ECO:0000256" key="1">
    <source>
        <dbReference type="SAM" id="SignalP"/>
    </source>
</evidence>
<feature type="signal peptide" evidence="1">
    <location>
        <begin position="1"/>
        <end position="22"/>
    </location>
</feature>
<sequence length="113" mass="12788">MVGQRVLLLAGFFLSEFLLSEAAKILIGSSLGGSHHLLLDRVSEILQDHGYNVTMLRYGAEFLIPENNEKPYQVISCLPPEDYEKEINQTFNYFMTEALHGSLILQRLVVQTC</sequence>
<evidence type="ECO:0000313" key="2">
    <source>
        <dbReference type="Ensembl" id="ENSSSUP00005000567.1"/>
    </source>
</evidence>
<protein>
    <submittedName>
        <fullName evidence="2">Uncharacterized protein</fullName>
    </submittedName>
</protein>
<keyword evidence="1" id="KW-0732">Signal</keyword>
<name>A0A673SKQ0_SURSU</name>
<gene>
    <name evidence="2" type="primary">LOC115293219</name>
</gene>
<accession>A0A673SKQ0</accession>
<reference evidence="2" key="2">
    <citation type="submission" date="2025-08" db="UniProtKB">
        <authorList>
            <consortium name="Ensembl"/>
        </authorList>
    </citation>
    <scope>IDENTIFICATION</scope>
</reference>
<dbReference type="Proteomes" id="UP000472268">
    <property type="component" value="Chromosome 6"/>
</dbReference>
<feature type="chain" id="PRO_5025585284" evidence="1">
    <location>
        <begin position="23"/>
        <end position="113"/>
    </location>
</feature>
<proteinExistence type="predicted"/>
<dbReference type="AlphaFoldDB" id="A0A673SKQ0"/>
<dbReference type="Ensembl" id="ENSSSUT00005000692.1">
    <property type="protein sequence ID" value="ENSSSUP00005000567.1"/>
    <property type="gene ID" value="ENSSSUG00005000423.1"/>
</dbReference>
<evidence type="ECO:0000313" key="3">
    <source>
        <dbReference type="Proteomes" id="UP000472268"/>
    </source>
</evidence>